<protein>
    <recommendedName>
        <fullName evidence="2">Sld7 C-terminal domain-containing protein</fullName>
    </recommendedName>
</protein>
<feature type="region of interest" description="Disordered" evidence="1">
    <location>
        <begin position="253"/>
        <end position="311"/>
    </location>
</feature>
<dbReference type="Pfam" id="PF18596">
    <property type="entry name" value="Sld7_C"/>
    <property type="match status" value="1"/>
</dbReference>
<dbReference type="InterPro" id="IPR041260">
    <property type="entry name" value="Sld7_C"/>
</dbReference>
<evidence type="ECO:0000256" key="1">
    <source>
        <dbReference type="SAM" id="MobiDB-lite"/>
    </source>
</evidence>
<proteinExistence type="predicted"/>
<dbReference type="Proteomes" id="UP001219355">
    <property type="component" value="Chromosome 5"/>
</dbReference>
<reference evidence="3" key="1">
    <citation type="submission" date="2023-03" db="EMBL/GenBank/DDBJ databases">
        <title>Emydomyces testavorans Genome Sequence.</title>
        <authorList>
            <person name="Hoyer L."/>
        </authorList>
    </citation>
    <scope>NUCLEOTIDE SEQUENCE</scope>
    <source>
        <strain evidence="3">16-2883</strain>
    </source>
</reference>
<feature type="domain" description="Sld7 C-terminal" evidence="2">
    <location>
        <begin position="329"/>
        <end position="457"/>
    </location>
</feature>
<organism evidence="3 4">
    <name type="scientific">Emydomyces testavorans</name>
    <dbReference type="NCBI Taxonomy" id="2070801"/>
    <lineage>
        <taxon>Eukaryota</taxon>
        <taxon>Fungi</taxon>
        <taxon>Dikarya</taxon>
        <taxon>Ascomycota</taxon>
        <taxon>Pezizomycotina</taxon>
        <taxon>Eurotiomycetes</taxon>
        <taxon>Eurotiomycetidae</taxon>
        <taxon>Onygenales</taxon>
        <taxon>Nannizziopsiaceae</taxon>
        <taxon>Emydomyces</taxon>
    </lineage>
</organism>
<dbReference type="EMBL" id="CP120631">
    <property type="protein sequence ID" value="WEW61971.1"/>
    <property type="molecule type" value="Genomic_DNA"/>
</dbReference>
<dbReference type="AlphaFoldDB" id="A0AAF0DRH2"/>
<sequence>MEVWSGTITTSSSTRCLDGIRLIDPSSTNRCDISKAKLSIDSLVDPTLIPLFALTGPVLEVHISSATTGEWITDKLLRSIRPDSTDDADEEESCTTKQCPAGILLALEHSHSNVNVLRRITDILIYGIISSCGSTTPPKHGSSSSPAKELRIYAAPICSGLIAKAHSLPSPQLTPSDSTRRDSTEPPEYAEFLFDPFAPSPKRKRVETLFEAADEYHKRVQRKGMIAVSEYIEKNREASPALQFPYLKVKKEHQNHTAANGSLSSNAGKQRAGSIGSRNSSLSRQLSTVSRPLSKNIPNRKPTPSPLIPKNEVFKTSAGGLSAEDIISTNKALLTRTILTCLRLYGYNRNTHTARTKSEASTSVTDSTTVSSSIIDSLSLAAEAEEEDEFKAMYHATYRASMFALRVYLNLKSPVLATRSGAGPSSTKSVEESPASVPVLNKERATDVVDSLLKLFCGEPG</sequence>
<keyword evidence="4" id="KW-1185">Reference proteome</keyword>
<feature type="compositionally biased region" description="Polar residues" evidence="1">
    <location>
        <begin position="276"/>
        <end position="297"/>
    </location>
</feature>
<evidence type="ECO:0000259" key="2">
    <source>
        <dbReference type="Pfam" id="PF18596"/>
    </source>
</evidence>
<evidence type="ECO:0000313" key="3">
    <source>
        <dbReference type="EMBL" id="WEW61971.1"/>
    </source>
</evidence>
<name>A0AAF0DRH2_9EURO</name>
<evidence type="ECO:0000313" key="4">
    <source>
        <dbReference type="Proteomes" id="UP001219355"/>
    </source>
</evidence>
<gene>
    <name evidence="3" type="ORF">PRK78_007471</name>
</gene>
<feature type="compositionally biased region" description="Polar residues" evidence="1">
    <location>
        <begin position="256"/>
        <end position="268"/>
    </location>
</feature>
<accession>A0AAF0DRH2</accession>